<name>A0A2S0VPT3_9ALTE</name>
<dbReference type="Pfam" id="PF14085">
    <property type="entry name" value="DUF4265"/>
    <property type="match status" value="1"/>
</dbReference>
<dbReference type="OrthoDB" id="8617673at2"/>
<dbReference type="KEGG" id="cate:C2869_07065"/>
<dbReference type="InterPro" id="IPR025361">
    <property type="entry name" value="DUF4265"/>
</dbReference>
<evidence type="ECO:0000313" key="2">
    <source>
        <dbReference type="Proteomes" id="UP000244441"/>
    </source>
</evidence>
<evidence type="ECO:0008006" key="3">
    <source>
        <dbReference type="Google" id="ProtNLM"/>
    </source>
</evidence>
<dbReference type="RefSeq" id="WP_108602281.1">
    <property type="nucleotide sequence ID" value="NZ_CP026604.1"/>
</dbReference>
<gene>
    <name evidence="1" type="ORF">C2869_07065</name>
</gene>
<dbReference type="EMBL" id="CP026604">
    <property type="protein sequence ID" value="AWB66209.1"/>
    <property type="molecule type" value="Genomic_DNA"/>
</dbReference>
<dbReference type="Proteomes" id="UP000244441">
    <property type="component" value="Chromosome"/>
</dbReference>
<sequence length="154" mass="17698">MSEENLTKIHLDLPRNEEVGGESFWAEDLGENLYRMRNTPFHAYGINFYDIVLAKPESDDLKPSILKVHEYCGHKTLRVIFLNQASAQERASLLSQLNQFKAYHENADGTLFAIDVEPEGDYGEVCNWLYRWENEGILSYETCEAREGLGFDGE</sequence>
<evidence type="ECO:0000313" key="1">
    <source>
        <dbReference type="EMBL" id="AWB66209.1"/>
    </source>
</evidence>
<proteinExistence type="predicted"/>
<reference evidence="1 2" key="1">
    <citation type="submission" date="2018-01" db="EMBL/GenBank/DDBJ databases">
        <title>Genome sequence of a Cantenovulum-like bacteria.</title>
        <authorList>
            <person name="Tan W.R."/>
            <person name="Lau N.-S."/>
            <person name="Go F."/>
            <person name="Amirul A.-A.A."/>
        </authorList>
    </citation>
    <scope>NUCLEOTIDE SEQUENCE [LARGE SCALE GENOMIC DNA]</scope>
    <source>
        <strain evidence="1 2">CCB-QB4</strain>
    </source>
</reference>
<accession>A0A2S0VPT3</accession>
<organism evidence="1 2">
    <name type="scientific">Saccharobesus litoralis</name>
    <dbReference type="NCBI Taxonomy" id="2172099"/>
    <lineage>
        <taxon>Bacteria</taxon>
        <taxon>Pseudomonadati</taxon>
        <taxon>Pseudomonadota</taxon>
        <taxon>Gammaproteobacteria</taxon>
        <taxon>Alteromonadales</taxon>
        <taxon>Alteromonadaceae</taxon>
        <taxon>Saccharobesus</taxon>
    </lineage>
</organism>
<dbReference type="AlphaFoldDB" id="A0A2S0VPT3"/>
<protein>
    <recommendedName>
        <fullName evidence="3">DUF4265 domain-containing protein</fullName>
    </recommendedName>
</protein>
<keyword evidence="2" id="KW-1185">Reference proteome</keyword>